<dbReference type="EMBL" id="UINC01009871">
    <property type="protein sequence ID" value="SVA44131.1"/>
    <property type="molecule type" value="Genomic_DNA"/>
</dbReference>
<keyword evidence="4 6" id="KW-1133">Transmembrane helix</keyword>
<dbReference type="GO" id="GO:0005886">
    <property type="term" value="C:plasma membrane"/>
    <property type="evidence" value="ECO:0007669"/>
    <property type="project" value="UniProtKB-SubCell"/>
</dbReference>
<protein>
    <submittedName>
        <fullName evidence="7">Uncharacterized protein</fullName>
    </submittedName>
</protein>
<dbReference type="Pfam" id="PF01311">
    <property type="entry name" value="Bac_export_1"/>
    <property type="match status" value="1"/>
</dbReference>
<sequence length="85" mass="9386">VEYFLLVFLMFLRFGGLFLIFPLFVMARIPAKVRLALALLIGVVLAGNISAEPNWRALAMGDMAGIVFFELCAGVLMGLVCRMVF</sequence>
<reference evidence="7" key="1">
    <citation type="submission" date="2018-05" db="EMBL/GenBank/DDBJ databases">
        <authorList>
            <person name="Lanie J.A."/>
            <person name="Ng W.-L."/>
            <person name="Kazmierczak K.M."/>
            <person name="Andrzejewski T.M."/>
            <person name="Davidsen T.M."/>
            <person name="Wayne K.J."/>
            <person name="Tettelin H."/>
            <person name="Glass J.I."/>
            <person name="Rusch D."/>
            <person name="Podicherti R."/>
            <person name="Tsui H.-C.T."/>
            <person name="Winkler M.E."/>
        </authorList>
    </citation>
    <scope>NUCLEOTIDE SEQUENCE</scope>
</reference>
<evidence type="ECO:0000313" key="7">
    <source>
        <dbReference type="EMBL" id="SVA44131.1"/>
    </source>
</evidence>
<feature type="transmembrane region" description="Helical" evidence="6">
    <location>
        <begin position="63"/>
        <end position="84"/>
    </location>
</feature>
<dbReference type="GO" id="GO:0006605">
    <property type="term" value="P:protein targeting"/>
    <property type="evidence" value="ECO:0007669"/>
    <property type="project" value="InterPro"/>
</dbReference>
<keyword evidence="5 6" id="KW-0472">Membrane</keyword>
<evidence type="ECO:0000256" key="6">
    <source>
        <dbReference type="SAM" id="Phobius"/>
    </source>
</evidence>
<proteinExistence type="predicted"/>
<evidence type="ECO:0000256" key="1">
    <source>
        <dbReference type="ARBA" id="ARBA00004651"/>
    </source>
</evidence>
<comment type="subcellular location">
    <subcellularLocation>
        <location evidence="1">Cell membrane</location>
        <topology evidence="1">Multi-pass membrane protein</topology>
    </subcellularLocation>
</comment>
<feature type="transmembrane region" description="Helical" evidence="6">
    <location>
        <begin position="6"/>
        <end position="26"/>
    </location>
</feature>
<gene>
    <name evidence="7" type="ORF">METZ01_LOCUS96985</name>
</gene>
<keyword evidence="3 6" id="KW-0812">Transmembrane</keyword>
<dbReference type="InterPro" id="IPR002010">
    <property type="entry name" value="T3SS_IM_R"/>
</dbReference>
<feature type="non-terminal residue" evidence="7">
    <location>
        <position position="1"/>
    </location>
</feature>
<accession>A0A381VVM1</accession>
<evidence type="ECO:0000256" key="3">
    <source>
        <dbReference type="ARBA" id="ARBA00022692"/>
    </source>
</evidence>
<evidence type="ECO:0000256" key="2">
    <source>
        <dbReference type="ARBA" id="ARBA00022475"/>
    </source>
</evidence>
<keyword evidence="2" id="KW-1003">Cell membrane</keyword>
<evidence type="ECO:0000256" key="5">
    <source>
        <dbReference type="ARBA" id="ARBA00023136"/>
    </source>
</evidence>
<dbReference type="AlphaFoldDB" id="A0A381VVM1"/>
<organism evidence="7">
    <name type="scientific">marine metagenome</name>
    <dbReference type="NCBI Taxonomy" id="408172"/>
    <lineage>
        <taxon>unclassified sequences</taxon>
        <taxon>metagenomes</taxon>
        <taxon>ecological metagenomes</taxon>
    </lineage>
</organism>
<evidence type="ECO:0000256" key="4">
    <source>
        <dbReference type="ARBA" id="ARBA00022989"/>
    </source>
</evidence>
<feature type="transmembrane region" description="Helical" evidence="6">
    <location>
        <begin position="33"/>
        <end position="51"/>
    </location>
</feature>
<name>A0A381VVM1_9ZZZZ</name>
<feature type="non-terminal residue" evidence="7">
    <location>
        <position position="85"/>
    </location>
</feature>